<dbReference type="EMBL" id="KV921859">
    <property type="protein sequence ID" value="ORE11152.1"/>
    <property type="molecule type" value="Genomic_DNA"/>
</dbReference>
<organism evidence="1">
    <name type="scientific">Rhizopus microsporus var. microsporus</name>
    <dbReference type="NCBI Taxonomy" id="86635"/>
    <lineage>
        <taxon>Eukaryota</taxon>
        <taxon>Fungi</taxon>
        <taxon>Fungi incertae sedis</taxon>
        <taxon>Mucoromycota</taxon>
        <taxon>Mucoromycotina</taxon>
        <taxon>Mucoromycetes</taxon>
        <taxon>Mucorales</taxon>
        <taxon>Mucorineae</taxon>
        <taxon>Rhizopodaceae</taxon>
        <taxon>Rhizopus</taxon>
    </lineage>
</organism>
<reference evidence="1" key="1">
    <citation type="journal article" date="2016" name="Proc. Natl. Acad. Sci. U.S.A.">
        <title>Lipid metabolic changes in an early divergent fungus govern the establishment of a mutualistic symbiosis with endobacteria.</title>
        <authorList>
            <person name="Lastovetsky O.A."/>
            <person name="Gaspar M.L."/>
            <person name="Mondo S.J."/>
            <person name="LaButti K.M."/>
            <person name="Sandor L."/>
            <person name="Grigoriev I.V."/>
            <person name="Henry S.A."/>
            <person name="Pawlowska T.E."/>
        </authorList>
    </citation>
    <scope>NUCLEOTIDE SEQUENCE [LARGE SCALE GENOMIC DNA]</scope>
    <source>
        <strain evidence="1">ATCC 52814</strain>
    </source>
</reference>
<proteinExistence type="predicted"/>
<dbReference type="VEuPathDB" id="FungiDB:BCV72DRAFT_122798"/>
<gene>
    <name evidence="1" type="ORF">BCV72DRAFT_122798</name>
</gene>
<dbReference type="AlphaFoldDB" id="A0A1X0RGJ2"/>
<sequence length="93" mass="10566">MKKIYLCLTIILFTYLQFAIICFCQQDIKSRVSLLSSSDNTIGFCCMNKSISSSTNGFCLINCSCSSKGKNSSEKITVIDNWFGTFELKWLYQ</sequence>
<name>A0A1X0RGJ2_RHIZD</name>
<accession>A0A1X0RGJ2</accession>
<protein>
    <submittedName>
        <fullName evidence="1">Uncharacterized protein</fullName>
    </submittedName>
</protein>
<dbReference type="Proteomes" id="UP000242414">
    <property type="component" value="Unassembled WGS sequence"/>
</dbReference>
<evidence type="ECO:0000313" key="1">
    <source>
        <dbReference type="EMBL" id="ORE11152.1"/>
    </source>
</evidence>